<sequence length="274" mass="31162">MTRNRNKAYRQHQNRLEDGLLPFPPPTQFRHTLHYPSILSPVGLSVDLFISLFYQKRSILSRSSHLLIPNPEYQSQTLSSSLPCYAAFRLRGVISKDQQETLYTLVGKVWDVGLRSHTIASRGAGFHQWWFGVWCRYAKHSVVSADSRQKGSQSEVLELLKAFDGIFGDKPRTMLHRLDKKVAISMAHNHWRVHNYLKDLKEKFKTTSTPTPSSFRKTAESLDSTHSQATAVRLGGMGMMLAVSWGEGTEWHVDAKDYGEPSPQISSIMVMTKN</sequence>
<accession>A0A4Q1BFK4</accession>
<evidence type="ECO:0000313" key="1">
    <source>
        <dbReference type="EMBL" id="RXK34853.1"/>
    </source>
</evidence>
<gene>
    <name evidence="1" type="ORF">M231_07890</name>
</gene>
<comment type="caution">
    <text evidence="1">The sequence shown here is derived from an EMBL/GenBank/DDBJ whole genome shotgun (WGS) entry which is preliminary data.</text>
</comment>
<proteinExistence type="predicted"/>
<dbReference type="VEuPathDB" id="FungiDB:TREMEDRAFT_61105"/>
<keyword evidence="2" id="KW-1185">Reference proteome</keyword>
<evidence type="ECO:0000313" key="2">
    <source>
        <dbReference type="Proteomes" id="UP000289152"/>
    </source>
</evidence>
<organism evidence="1 2">
    <name type="scientific">Tremella mesenterica</name>
    <name type="common">Jelly fungus</name>
    <dbReference type="NCBI Taxonomy" id="5217"/>
    <lineage>
        <taxon>Eukaryota</taxon>
        <taxon>Fungi</taxon>
        <taxon>Dikarya</taxon>
        <taxon>Basidiomycota</taxon>
        <taxon>Agaricomycotina</taxon>
        <taxon>Tremellomycetes</taxon>
        <taxon>Tremellales</taxon>
        <taxon>Tremellaceae</taxon>
        <taxon>Tremella</taxon>
    </lineage>
</organism>
<dbReference type="AlphaFoldDB" id="A0A4Q1BFK4"/>
<name>A0A4Q1BFK4_TREME</name>
<reference evidence="1 2" key="1">
    <citation type="submission" date="2016-06" db="EMBL/GenBank/DDBJ databases">
        <title>Evolution of pathogenesis and genome organization in the Tremellales.</title>
        <authorList>
            <person name="Cuomo C."/>
            <person name="Litvintseva A."/>
            <person name="Heitman J."/>
            <person name="Chen Y."/>
            <person name="Sun S."/>
            <person name="Springer D."/>
            <person name="Dromer F."/>
            <person name="Young S."/>
            <person name="Zeng Q."/>
            <person name="Chapman S."/>
            <person name="Gujja S."/>
            <person name="Saif S."/>
            <person name="Birren B."/>
        </authorList>
    </citation>
    <scope>NUCLEOTIDE SEQUENCE [LARGE SCALE GENOMIC DNA]</scope>
    <source>
        <strain evidence="1 2">ATCC 28783</strain>
    </source>
</reference>
<dbReference type="OrthoDB" id="10642884at2759"/>
<dbReference type="Proteomes" id="UP000289152">
    <property type="component" value="Unassembled WGS sequence"/>
</dbReference>
<dbReference type="EMBL" id="SDIL01000180">
    <property type="protein sequence ID" value="RXK34853.1"/>
    <property type="molecule type" value="Genomic_DNA"/>
</dbReference>
<dbReference type="InParanoid" id="A0A4Q1BFK4"/>
<protein>
    <submittedName>
        <fullName evidence="1">Uncharacterized protein</fullName>
    </submittedName>
</protein>